<dbReference type="PANTHER" id="PTHR39639">
    <property type="entry name" value="CHROMOSOME 16, WHOLE GENOME SHOTGUN SEQUENCE"/>
    <property type="match status" value="1"/>
</dbReference>
<comment type="caution">
    <text evidence="2">The sequence shown here is derived from an EMBL/GenBank/DDBJ whole genome shotgun (WGS) entry which is preliminary data.</text>
</comment>
<accession>A0A8J6J675</accession>
<protein>
    <submittedName>
        <fullName evidence="2">DUF262 domain-containing protein</fullName>
    </submittedName>
</protein>
<evidence type="ECO:0000313" key="2">
    <source>
        <dbReference type="EMBL" id="MBC5717612.1"/>
    </source>
</evidence>
<organism evidence="2 3">
    <name type="scientific">Flintibacter faecis</name>
    <dbReference type="NCBI Taxonomy" id="2763047"/>
    <lineage>
        <taxon>Bacteria</taxon>
        <taxon>Bacillati</taxon>
        <taxon>Bacillota</taxon>
        <taxon>Clostridia</taxon>
        <taxon>Eubacteriales</taxon>
        <taxon>Flintibacter</taxon>
    </lineage>
</organism>
<dbReference type="PANTHER" id="PTHR39639:SF1">
    <property type="entry name" value="DUF262 DOMAIN-CONTAINING PROTEIN"/>
    <property type="match status" value="1"/>
</dbReference>
<dbReference type="InterPro" id="IPR004919">
    <property type="entry name" value="GmrSD_N"/>
</dbReference>
<dbReference type="RefSeq" id="WP_186878821.1">
    <property type="nucleotide sequence ID" value="NZ_JACOPN010000006.1"/>
</dbReference>
<name>A0A8J6J675_9FIRM</name>
<proteinExistence type="predicted"/>
<evidence type="ECO:0000313" key="3">
    <source>
        <dbReference type="Proteomes" id="UP000602260"/>
    </source>
</evidence>
<dbReference type="Pfam" id="PF03235">
    <property type="entry name" value="GmrSD_N"/>
    <property type="match status" value="1"/>
</dbReference>
<gene>
    <name evidence="2" type="ORF">H8S55_09800</name>
</gene>
<evidence type="ECO:0000259" key="1">
    <source>
        <dbReference type="Pfam" id="PF03235"/>
    </source>
</evidence>
<feature type="domain" description="GmrSD restriction endonucleases N-terminal" evidence="1">
    <location>
        <begin position="30"/>
        <end position="212"/>
    </location>
</feature>
<sequence>MSSELRRKSVNEVAVTQYDISVIPNDFNITTIFNLIDSGAVEMPVFQRNYIWDKKRASRFIESLILGLPVPQIFLYQKERNKFLVIDGQQRLLSIYYYIKQRFPLVEKRAELRKVFDLNNGIPDSILFNDMYFQDFKLQLSKSENGEKNPLDGLRYNTLGLYKSNFEFMTIRCMAIRQNEPKEDDSSVFEIFSRLNTGGVNLSNQEIRACLYYSDFFRILNILNQNSIWRNIYGKPEDGKFRDVEIILRLFALLCDGENYSGSMNGFINRFAKKAMNYSTSEIEYFENLFTSFLESCSEISRETFATKKGEFNGALFDSVFVATVDRYYKEKSLVGGKTQPDKINALKKDVEFEEAITHSTSHTKMVKKRLEKAREYLQ</sequence>
<reference evidence="2" key="1">
    <citation type="submission" date="2020-08" db="EMBL/GenBank/DDBJ databases">
        <title>Genome public.</title>
        <authorList>
            <person name="Liu C."/>
            <person name="Sun Q."/>
        </authorList>
    </citation>
    <scope>NUCLEOTIDE SEQUENCE</scope>
    <source>
        <strain evidence="2">BX5</strain>
    </source>
</reference>
<dbReference type="EMBL" id="JACOPN010000006">
    <property type="protein sequence ID" value="MBC5717612.1"/>
    <property type="molecule type" value="Genomic_DNA"/>
</dbReference>
<keyword evidence="3" id="KW-1185">Reference proteome</keyword>
<dbReference type="AlphaFoldDB" id="A0A8J6J675"/>
<dbReference type="Proteomes" id="UP000602260">
    <property type="component" value="Unassembled WGS sequence"/>
</dbReference>